<dbReference type="Gene3D" id="3.10.620.30">
    <property type="match status" value="1"/>
</dbReference>
<organism evidence="4 5">
    <name type="scientific">Sphingobium yanoikuyae</name>
    <name type="common">Sphingomonas yanoikuyae</name>
    <dbReference type="NCBI Taxonomy" id="13690"/>
    <lineage>
        <taxon>Bacteria</taxon>
        <taxon>Pseudomonadati</taxon>
        <taxon>Pseudomonadota</taxon>
        <taxon>Alphaproteobacteria</taxon>
        <taxon>Sphingomonadales</taxon>
        <taxon>Sphingomonadaceae</taxon>
        <taxon>Sphingobium</taxon>
    </lineage>
</organism>
<feature type="domain" description="DUF3857" evidence="3">
    <location>
        <begin position="66"/>
        <end position="225"/>
    </location>
</feature>
<dbReference type="SUPFAM" id="SSF54001">
    <property type="entry name" value="Cysteine proteinases"/>
    <property type="match status" value="1"/>
</dbReference>
<dbReference type="EMBL" id="CP020925">
    <property type="protein sequence ID" value="ATP21615.1"/>
    <property type="molecule type" value="Genomic_DNA"/>
</dbReference>
<feature type="signal peptide" evidence="2">
    <location>
        <begin position="1"/>
        <end position="18"/>
    </location>
</feature>
<dbReference type="Gene3D" id="2.60.40.3140">
    <property type="match status" value="1"/>
</dbReference>
<proteinExistence type="predicted"/>
<evidence type="ECO:0000313" key="5">
    <source>
        <dbReference type="Proteomes" id="UP000037029"/>
    </source>
</evidence>
<evidence type="ECO:0000256" key="2">
    <source>
        <dbReference type="SAM" id="SignalP"/>
    </source>
</evidence>
<dbReference type="Proteomes" id="UP000037029">
    <property type="component" value="Chromosome"/>
</dbReference>
<reference evidence="4 5" key="1">
    <citation type="submission" date="2017-04" db="EMBL/GenBank/DDBJ databases">
        <title>Characterization, genome and methylation analysis of a phthalic acid esters degrading strain Sphingobium yanoikuyae SHJ.</title>
        <authorList>
            <person name="Feng L."/>
        </authorList>
    </citation>
    <scope>NUCLEOTIDE SEQUENCE [LARGE SCALE GENOMIC DNA]</scope>
    <source>
        <strain evidence="4 5">SHJ</strain>
    </source>
</reference>
<dbReference type="InterPro" id="IPR024618">
    <property type="entry name" value="DUF3857"/>
</dbReference>
<evidence type="ECO:0000256" key="1">
    <source>
        <dbReference type="SAM" id="MobiDB-lite"/>
    </source>
</evidence>
<sequence>MARGMLALALVSAAPAMAAEKNVRYAKPGNWVLPPPAPTSGATPSGAAVRVVYSDIQTRASEQGDEVYTSWRMKLLTADALAVGNISATWNPAAGGATVHHLNIIRDGKVINVLSGTRFAVVQREANLESAALDGQLTATLQVPGLQVGDELEFAATVRSKDPTLGDHHFGFSMLSPLGNPGAYRMRLSWPSTVPIHWQASPDMGPIVPQAEGDLTSISYELRDPDASLMTEGAPARYNIRRLIEISNFSSWKDMSAQLWPLFDQAALIGAASPLRQEIARIAAQSNDPMGRAQAALQLVQDKLRYVYVGLGGGNYRPATVDESWSRRFADCKAKTVLLMALLRELGVPAEAVLVNSNGGDGLDARLASPMMFDHVLVRARIGDQSYWLDGTRQGDRDIARQRPVPYRWVLPLRQEGAGLEAVAAGVPRQPDLVEYIDIDQRAGIDKPAKIVARNILRGDETYQLRVQLAGMTAQDADRAVQTYWRQQAGWVDVDKVGWRYDEAHAALVLTLEGTGRTEWKGSDEDGWSHYLFGAGFYAPDNRKRPRDQDQAAPYAINFPRFRCYATVLRLPRPTGDWHWNVAGKRVNRTLGGVAYWRGISLIDNVVRSVQSSHSLVPEISAAEANILNAAIPGFNTSMTRVDQDSSLQADVGRPEPMLAKGDEIDWLDDATPCDGPPPVTP</sequence>
<protein>
    <submittedName>
        <fullName evidence="4">Transglutaminase</fullName>
    </submittedName>
</protein>
<feature type="chain" id="PRO_5013736437" evidence="2">
    <location>
        <begin position="19"/>
        <end position="682"/>
    </location>
</feature>
<keyword evidence="2" id="KW-0732">Signal</keyword>
<evidence type="ECO:0000259" key="3">
    <source>
        <dbReference type="Pfam" id="PF12969"/>
    </source>
</evidence>
<dbReference type="Pfam" id="PF12969">
    <property type="entry name" value="DUF3857"/>
    <property type="match status" value="1"/>
</dbReference>
<gene>
    <name evidence="4" type="ORF">BV87_18765</name>
</gene>
<feature type="region of interest" description="Disordered" evidence="1">
    <location>
        <begin position="642"/>
        <end position="682"/>
    </location>
</feature>
<dbReference type="InterPro" id="IPR038765">
    <property type="entry name" value="Papain-like_cys_pep_sf"/>
</dbReference>
<accession>A0A2D1R9T8</accession>
<evidence type="ECO:0000313" key="4">
    <source>
        <dbReference type="EMBL" id="ATP21615.1"/>
    </source>
</evidence>
<name>A0A2D1R9T8_SPHYA</name>
<dbReference type="AlphaFoldDB" id="A0A2D1R9T8"/>